<evidence type="ECO:0000313" key="3">
    <source>
        <dbReference type="Proteomes" id="UP000289455"/>
    </source>
</evidence>
<evidence type="ECO:0000313" key="2">
    <source>
        <dbReference type="EMBL" id="RXK46540.1"/>
    </source>
</evidence>
<sequence length="453" mass="48501">MQGINQDNTRKHHKIMKKSMLKIFSLIIFSLGLISCEKEFIQPVLTASTGPSITLSKATAVLVKEEVANEALTVSWPKPDYGFTAAASYTILIDKKGGDFSKAVAVSVGGDLKKTFKVGELNPILLQLGLKAGVASGVDFKLQSVIGPTTSFLSPAASFTVTPFLDKLDLSTNWGVVGSATPGGWNGPDLPFYKTDVANVLVAYVDLAVGEIKFRTDNKWDYNVGDGGSGSIKVNGDNIKVNTAGSYKITLDLTKNTYTIIPYSWGVVGSSAPNGWGGPDVPFWYDPATDQWRAIVKLVKGEIKIRFNNDWSLNYGDDGANGTLEAGGANIAIGADGFYLITFNQKELKVKIETFKVWGIVGSATAGGWGGPDTKFRPDFGNEGIWYLNNISLSVGEIKFRLNDDWGVNYGDDGANGSLESGGANIAIGSAGVYNVKLDFRNPAAPTYTLIKN</sequence>
<dbReference type="GO" id="GO:2001070">
    <property type="term" value="F:starch binding"/>
    <property type="evidence" value="ECO:0007669"/>
    <property type="project" value="InterPro"/>
</dbReference>
<accession>A0A4Q1BX72</accession>
<dbReference type="EMBL" id="SDHY01000009">
    <property type="protein sequence ID" value="RXK46540.1"/>
    <property type="molecule type" value="Genomic_DNA"/>
</dbReference>
<name>A0A4Q1BX72_9BACT</name>
<feature type="domain" description="SusE outer membrane protein" evidence="1">
    <location>
        <begin position="44"/>
        <end position="142"/>
    </location>
</feature>
<dbReference type="InterPro" id="IPR025970">
    <property type="entry name" value="SusE"/>
</dbReference>
<proteinExistence type="predicted"/>
<dbReference type="Gene3D" id="2.60.40.3620">
    <property type="match status" value="3"/>
</dbReference>
<dbReference type="AlphaFoldDB" id="A0A4Q1BX72"/>
<dbReference type="Pfam" id="PF14292">
    <property type="entry name" value="SusE"/>
    <property type="match status" value="1"/>
</dbReference>
<comment type="caution">
    <text evidence="2">The sequence shown here is derived from an EMBL/GenBank/DDBJ whole genome shotgun (WGS) entry which is preliminary data.</text>
</comment>
<dbReference type="OrthoDB" id="975117at2"/>
<gene>
    <name evidence="2" type="ORF">ESB04_12000</name>
</gene>
<evidence type="ECO:0000259" key="1">
    <source>
        <dbReference type="Pfam" id="PF14292"/>
    </source>
</evidence>
<organism evidence="2 3">
    <name type="scientific">Aquirufa rosea</name>
    <dbReference type="NCBI Taxonomy" id="2509241"/>
    <lineage>
        <taxon>Bacteria</taxon>
        <taxon>Pseudomonadati</taxon>
        <taxon>Bacteroidota</taxon>
        <taxon>Cytophagia</taxon>
        <taxon>Cytophagales</taxon>
        <taxon>Flectobacillaceae</taxon>
        <taxon>Aquirufa</taxon>
    </lineage>
</organism>
<reference evidence="2 3" key="1">
    <citation type="submission" date="2019-01" db="EMBL/GenBank/DDBJ databases">
        <title>Cytophagaceae bacterium strain CAR-16.</title>
        <authorList>
            <person name="Chen W.-M."/>
        </authorList>
    </citation>
    <scope>NUCLEOTIDE SEQUENCE [LARGE SCALE GENOMIC DNA]</scope>
    <source>
        <strain evidence="2 3">CAR-16</strain>
    </source>
</reference>
<dbReference type="CDD" id="cd12956">
    <property type="entry name" value="CBM_SusE-F_like"/>
    <property type="match status" value="3"/>
</dbReference>
<keyword evidence="3" id="KW-1185">Reference proteome</keyword>
<dbReference type="GO" id="GO:0019867">
    <property type="term" value="C:outer membrane"/>
    <property type="evidence" value="ECO:0007669"/>
    <property type="project" value="InterPro"/>
</dbReference>
<dbReference type="Proteomes" id="UP000289455">
    <property type="component" value="Unassembled WGS sequence"/>
</dbReference>
<protein>
    <submittedName>
        <fullName evidence="2">SusF/SusE family outer membrane protein</fullName>
    </submittedName>
</protein>